<dbReference type="CDD" id="cd07713">
    <property type="entry name" value="DHPS-like_MBL-fold"/>
    <property type="match status" value="1"/>
</dbReference>
<dbReference type="PANTHER" id="PTHR13754">
    <property type="entry name" value="METALLO-BETA-LACTAMASE SUPERFAMILY PROTEIN"/>
    <property type="match status" value="1"/>
</dbReference>
<evidence type="ECO:0008006" key="2">
    <source>
        <dbReference type="Google" id="ProtNLM"/>
    </source>
</evidence>
<dbReference type="InterPro" id="IPR052926">
    <property type="entry name" value="Metallo-beta-lactamase_dom"/>
</dbReference>
<protein>
    <recommendedName>
        <fullName evidence="2">Metallo-beta-lactamase domain-containing protein</fullName>
    </recommendedName>
</protein>
<organism evidence="1">
    <name type="scientific">marine sediment metagenome</name>
    <dbReference type="NCBI Taxonomy" id="412755"/>
    <lineage>
        <taxon>unclassified sequences</taxon>
        <taxon>metagenomes</taxon>
        <taxon>ecological metagenomes</taxon>
    </lineage>
</organism>
<sequence>EYDFRGIPFQKVELEERQGARFTESREPVWVTDDVVWSGEIPMLNDYEKIVDICYLKGGGGKYVDGDAKFIPDPINDDAAIYIKTELGLIIVLGCAHHGTINTIHHAQKITGVDEVHMIVGGTHLLKASDYQMGSTIRELKKIGVHKVGVSHCTGLESSVKLAVGLGMDVFFFNNAGNVITPC</sequence>
<evidence type="ECO:0000313" key="1">
    <source>
        <dbReference type="EMBL" id="GAH64767.1"/>
    </source>
</evidence>
<proteinExistence type="predicted"/>
<feature type="non-terminal residue" evidence="1">
    <location>
        <position position="1"/>
    </location>
</feature>
<dbReference type="InterPro" id="IPR041712">
    <property type="entry name" value="DHPS-like_MBL-fold"/>
</dbReference>
<dbReference type="AlphaFoldDB" id="X1H5T5"/>
<name>X1H5T5_9ZZZZ</name>
<dbReference type="SUPFAM" id="SSF56281">
    <property type="entry name" value="Metallo-hydrolase/oxidoreductase"/>
    <property type="match status" value="1"/>
</dbReference>
<comment type="caution">
    <text evidence="1">The sequence shown here is derived from an EMBL/GenBank/DDBJ whole genome shotgun (WGS) entry which is preliminary data.</text>
</comment>
<dbReference type="GO" id="GO:0016740">
    <property type="term" value="F:transferase activity"/>
    <property type="evidence" value="ECO:0007669"/>
    <property type="project" value="TreeGrafter"/>
</dbReference>
<gene>
    <name evidence="1" type="ORF">S03H2_52280</name>
</gene>
<dbReference type="EMBL" id="BARU01033210">
    <property type="protein sequence ID" value="GAH64767.1"/>
    <property type="molecule type" value="Genomic_DNA"/>
</dbReference>
<accession>X1H5T5</accession>
<dbReference type="Gene3D" id="3.60.15.10">
    <property type="entry name" value="Ribonuclease Z/Hydroxyacylglutathione hydrolase-like"/>
    <property type="match status" value="1"/>
</dbReference>
<dbReference type="PANTHER" id="PTHR13754:SF18">
    <property type="entry name" value="7,8-DIHYDROPTERIN-6-METHYL-4-(BETA-D-RIBOFURANOSYL)-AMINOBENZENE-5'-PHOSPHATE SYNTHASE"/>
    <property type="match status" value="1"/>
</dbReference>
<reference evidence="1" key="1">
    <citation type="journal article" date="2014" name="Front. Microbiol.">
        <title>High frequency of phylogenetically diverse reductive dehalogenase-homologous genes in deep subseafloor sedimentary metagenomes.</title>
        <authorList>
            <person name="Kawai M."/>
            <person name="Futagami T."/>
            <person name="Toyoda A."/>
            <person name="Takaki Y."/>
            <person name="Nishi S."/>
            <person name="Hori S."/>
            <person name="Arai W."/>
            <person name="Tsubouchi T."/>
            <person name="Morono Y."/>
            <person name="Uchiyama I."/>
            <person name="Ito T."/>
            <person name="Fujiyama A."/>
            <person name="Inagaki F."/>
            <person name="Takami H."/>
        </authorList>
    </citation>
    <scope>NUCLEOTIDE SEQUENCE</scope>
    <source>
        <strain evidence="1">Expedition CK06-06</strain>
    </source>
</reference>
<dbReference type="InterPro" id="IPR036866">
    <property type="entry name" value="RibonucZ/Hydroxyglut_hydro"/>
</dbReference>